<name>A0A2P6N0M5_9EUKA</name>
<reference evidence="3 4" key="1">
    <citation type="journal article" date="2018" name="Genome Biol. Evol.">
        <title>Multiple Roots of Fruiting Body Formation in Amoebozoa.</title>
        <authorList>
            <person name="Hillmann F."/>
            <person name="Forbes G."/>
            <person name="Novohradska S."/>
            <person name="Ferling I."/>
            <person name="Riege K."/>
            <person name="Groth M."/>
            <person name="Westermann M."/>
            <person name="Marz M."/>
            <person name="Spaller T."/>
            <person name="Winckler T."/>
            <person name="Schaap P."/>
            <person name="Glockner G."/>
        </authorList>
    </citation>
    <scope>NUCLEOTIDE SEQUENCE [LARGE SCALE GENOMIC DNA]</scope>
    <source>
        <strain evidence="3 4">Jena</strain>
    </source>
</reference>
<dbReference type="InParanoid" id="A0A2P6N0M5"/>
<dbReference type="Gene3D" id="1.10.472.10">
    <property type="entry name" value="Cyclin-like"/>
    <property type="match status" value="1"/>
</dbReference>
<evidence type="ECO:0000313" key="3">
    <source>
        <dbReference type="EMBL" id="PRP77501.1"/>
    </source>
</evidence>
<evidence type="ECO:0000313" key="4">
    <source>
        <dbReference type="Proteomes" id="UP000241769"/>
    </source>
</evidence>
<keyword evidence="2" id="KW-0812">Transmembrane</keyword>
<feature type="compositionally biased region" description="Polar residues" evidence="1">
    <location>
        <begin position="31"/>
        <end position="46"/>
    </location>
</feature>
<organism evidence="3 4">
    <name type="scientific">Planoprotostelium fungivorum</name>
    <dbReference type="NCBI Taxonomy" id="1890364"/>
    <lineage>
        <taxon>Eukaryota</taxon>
        <taxon>Amoebozoa</taxon>
        <taxon>Evosea</taxon>
        <taxon>Variosea</taxon>
        <taxon>Cavosteliida</taxon>
        <taxon>Cavosteliaceae</taxon>
        <taxon>Planoprotostelium</taxon>
    </lineage>
</organism>
<keyword evidence="2" id="KW-1133">Transmembrane helix</keyword>
<protein>
    <submittedName>
        <fullName evidence="3">Uncharacterized protein</fullName>
    </submittedName>
</protein>
<feature type="transmembrane region" description="Helical" evidence="2">
    <location>
        <begin position="526"/>
        <end position="546"/>
    </location>
</feature>
<keyword evidence="4" id="KW-1185">Reference proteome</keyword>
<sequence length="566" mass="63335">MAQVVSQPTGSRLQELQFLSLDVMEARPQRESGSPRTVSPLHQRSRSCSQIEGLTEEEMRQLQSEIDTLLWGTRLRLPIHGETTSDITEGQLYDFVNIFSKGWLEDGEDLTPMETTQATDVILGIFELRNHPTRFYIPVLVYTDRYIKKRGKVERRYLVPLLFMASILAIKFWSDSGINLRQTSIVCGVDRLALMDFEWKFLSALEYSLFVSEDEALLYRSTGESHTSIQRTTVRHTDNVNPADLLKMKSIYKLALLFLFAAAAFGLRDIRPVTLDAAPLAGKLLNHVAKLEKEPANPFSSGLIGLIRDLVSGNLKSAAHVDAADVQSALSLQQQRALVLVINGQWLTEDHKGQQFISVDEKSKAVRIKPFLPYMNTMASILEKFSPQKFIPFTVSSFANSNNPNAADTYAVFDLHNGYVYIRDDAVGTLDNVSDEDLHKSYQKFSRHVETKAAEHDGSTFSSPIDMFRTFSMPLAEILVNPWVLCLSCMVVLVFIAPLAANYILINLALYVCTALSLTDTTCSALWASAAALVFISLPFMAYGIYTVCGLWQCQHPVTTATKALF</sequence>
<evidence type="ECO:0000256" key="2">
    <source>
        <dbReference type="SAM" id="Phobius"/>
    </source>
</evidence>
<keyword evidence="2" id="KW-0472">Membrane</keyword>
<proteinExistence type="predicted"/>
<dbReference type="EMBL" id="MDYQ01000261">
    <property type="protein sequence ID" value="PRP77501.1"/>
    <property type="molecule type" value="Genomic_DNA"/>
</dbReference>
<evidence type="ECO:0000256" key="1">
    <source>
        <dbReference type="SAM" id="MobiDB-lite"/>
    </source>
</evidence>
<accession>A0A2P6N0M5</accession>
<dbReference type="AlphaFoldDB" id="A0A2P6N0M5"/>
<feature type="region of interest" description="Disordered" evidence="1">
    <location>
        <begin position="26"/>
        <end position="46"/>
    </location>
</feature>
<feature type="transmembrane region" description="Helical" evidence="2">
    <location>
        <begin position="478"/>
        <end position="497"/>
    </location>
</feature>
<gene>
    <name evidence="3" type="ORF">PROFUN_14213</name>
</gene>
<comment type="caution">
    <text evidence="3">The sequence shown here is derived from an EMBL/GenBank/DDBJ whole genome shotgun (WGS) entry which is preliminary data.</text>
</comment>
<dbReference type="Proteomes" id="UP000241769">
    <property type="component" value="Unassembled WGS sequence"/>
</dbReference>